<gene>
    <name evidence="1" type="ORF">PN36_10565</name>
</gene>
<dbReference type="EMBL" id="JSZA02000032">
    <property type="protein sequence ID" value="KHD05955.1"/>
    <property type="molecule type" value="Genomic_DNA"/>
</dbReference>
<dbReference type="Proteomes" id="UP000030428">
    <property type="component" value="Unassembled WGS sequence"/>
</dbReference>
<evidence type="ECO:0000313" key="2">
    <source>
        <dbReference type="Proteomes" id="UP000030428"/>
    </source>
</evidence>
<comment type="caution">
    <text evidence="1">The sequence shown here is derived from an EMBL/GenBank/DDBJ whole genome shotgun (WGS) entry which is preliminary data.</text>
</comment>
<organism evidence="1 2">
    <name type="scientific">Candidatus Thiomargarita nelsonii</name>
    <dbReference type="NCBI Taxonomy" id="1003181"/>
    <lineage>
        <taxon>Bacteria</taxon>
        <taxon>Pseudomonadati</taxon>
        <taxon>Pseudomonadota</taxon>
        <taxon>Gammaproteobacteria</taxon>
        <taxon>Thiotrichales</taxon>
        <taxon>Thiotrichaceae</taxon>
        <taxon>Thiomargarita</taxon>
    </lineage>
</organism>
<evidence type="ECO:0000313" key="1">
    <source>
        <dbReference type="EMBL" id="KHD05955.1"/>
    </source>
</evidence>
<protein>
    <submittedName>
        <fullName evidence="1">Uncharacterized protein</fullName>
    </submittedName>
</protein>
<reference evidence="1 2" key="1">
    <citation type="journal article" date="2016" name="Front. Microbiol.">
        <title>Single-Cell (Meta-)Genomics of a Dimorphic Candidatus Thiomargarita nelsonii Reveals Genomic Plasticity.</title>
        <authorList>
            <person name="Flood B.E."/>
            <person name="Fliss P."/>
            <person name="Jones D.S."/>
            <person name="Dick G.J."/>
            <person name="Jain S."/>
            <person name="Kaster A.K."/>
            <person name="Winkel M."/>
            <person name="Mussmann M."/>
            <person name="Bailey J."/>
        </authorList>
    </citation>
    <scope>NUCLEOTIDE SEQUENCE [LARGE SCALE GENOMIC DNA]</scope>
    <source>
        <strain evidence="1">Hydrate Ridge</strain>
    </source>
</reference>
<name>A0A0A6P518_9GAMM</name>
<accession>A0A0A6P518</accession>
<dbReference type="AlphaFoldDB" id="A0A0A6P518"/>
<keyword evidence="2" id="KW-1185">Reference proteome</keyword>
<sequence>MEPCTKDWSEFRFTVSNWLISRKDNESQIDTYQPVSLEVNDDWTDELITAIDWLNSGMKKTIKSEA</sequence>
<proteinExistence type="predicted"/>